<protein>
    <submittedName>
        <fullName evidence="1">RNA dependent RNA polymerase</fullName>
    </submittedName>
</protein>
<dbReference type="AlphaFoldDB" id="A0A1G5I7M7"/>
<dbReference type="EMBL" id="FMVM01000008">
    <property type="protein sequence ID" value="SCY71751.1"/>
    <property type="molecule type" value="Genomic_DNA"/>
</dbReference>
<gene>
    <name evidence="1" type="ORF">SAMN05720606_10873</name>
</gene>
<dbReference type="STRING" id="582692.SAMN05720606_10873"/>
<name>A0A1G5I7M7_9BACL</name>
<reference evidence="2" key="1">
    <citation type="submission" date="2016-10" db="EMBL/GenBank/DDBJ databases">
        <authorList>
            <person name="Varghese N."/>
            <person name="Submissions S."/>
        </authorList>
    </citation>
    <scope>NUCLEOTIDE SEQUENCE [LARGE SCALE GENOMIC DNA]</scope>
    <source>
        <strain evidence="2">BL9</strain>
    </source>
</reference>
<organism evidence="1 2">
    <name type="scientific">Paenibacillus polysaccharolyticus</name>
    <dbReference type="NCBI Taxonomy" id="582692"/>
    <lineage>
        <taxon>Bacteria</taxon>
        <taxon>Bacillati</taxon>
        <taxon>Bacillota</taxon>
        <taxon>Bacilli</taxon>
        <taxon>Bacillales</taxon>
        <taxon>Paenibacillaceae</taxon>
        <taxon>Paenibacillus</taxon>
    </lineage>
</organism>
<evidence type="ECO:0000313" key="1">
    <source>
        <dbReference type="EMBL" id="SCY71751.1"/>
    </source>
</evidence>
<evidence type="ECO:0000313" key="2">
    <source>
        <dbReference type="Proteomes" id="UP000198538"/>
    </source>
</evidence>
<dbReference type="Proteomes" id="UP000198538">
    <property type="component" value="Unassembled WGS sequence"/>
</dbReference>
<dbReference type="RefSeq" id="WP_090920029.1">
    <property type="nucleotide sequence ID" value="NZ_FMVM01000008.1"/>
</dbReference>
<proteinExistence type="predicted"/>
<sequence>MNISYQNRLRYVYKVTSSRIRKANYHLNLTYHDASINGELAAIGNHQVFRFIDQLRSQKRMEEQWIEIQHELRRVKALKTTVQHKRTLKKLHEAQNKLKFVPDYLLVVIETNKDYDRLNSSKGFSLNGTKYKRLMATTGGAKSSTVIYVSEDIHLPLERRLNNGRNPDMELVPAKLEAYKALACSTSTPVSHPEQVLVIPDCVTEFRADIIQIDDSRTEYPQVEKKNDHPIQLNMSDGFGLISPALSKLWAEELGHAYIPSGFCIRNSFCKGMVFTFDYHEFADRVAGHYMVVDAWGESVDIREVDLIITTSMLKLWQAYSGINDYLLCCGYHGYTFSVTKVTPEQLEDERHLNYQFIQSLQLSDNEIDELISPTISTIQDVLGQDYRKALLFLKGIHIQERDYLHSPDDYIKGLMVESGLMDDPFVKHKIHNLIRKRMNEAKIGVLRVKGNFSIISGDPYTLCQSMFGLPLTGLLQSDKFYSQYWNERQVRQVACFRAPMTCHNNIKILRFSHTEEMQHWYRYMNTVTILNSWDTTTHSLNGADMDSDQVLTTDNATILGAIQELEAIVCVQKTSTKKIPTESDLIQANKDSFGDLIGFTTNKITSMFDVLASYEQDTPEYKEMMYRIQCGQHYQQNAIDQAKGIECKPMPKHWYDIRVAVQDENALKLVADKKPYFFIYNDPEQKKEYNTYIDKTNQKCLQRFGMTVEELTATQEQGGSAEMVHFLQQYEQRMPVSVAPSVMNRLCRRVEKQLDEIKFRNAENGFDHDILKTSKKYSQTRYKEIQKLYQRHNEELRNYMTHSRKSKVNKEERSARWQVFVSRFKEQALEICNNEEDLCNMIVDMCYRRADQSKQFVWDVSGEQIIRNLLHRNRQIIHYPVVAEATGEFEYAGKTFRMTSVEVSEVTS</sequence>
<keyword evidence="2" id="KW-1185">Reference proteome</keyword>
<accession>A0A1G5I7M7</accession>